<keyword evidence="1" id="KW-1015">Disulfide bond</keyword>
<dbReference type="Proteomes" id="UP000504615">
    <property type="component" value="Unplaced"/>
</dbReference>
<protein>
    <submittedName>
        <fullName evidence="4">Polypeptide N-acetylgalactosaminyltransferase 11-like</fullName>
    </submittedName>
</protein>
<organism evidence="3 4">
    <name type="scientific">Pogonomyrmex barbatus</name>
    <name type="common">red harvester ant</name>
    <dbReference type="NCBI Taxonomy" id="144034"/>
    <lineage>
        <taxon>Eukaryota</taxon>
        <taxon>Metazoa</taxon>
        <taxon>Ecdysozoa</taxon>
        <taxon>Arthropoda</taxon>
        <taxon>Hexapoda</taxon>
        <taxon>Insecta</taxon>
        <taxon>Pterygota</taxon>
        <taxon>Neoptera</taxon>
        <taxon>Endopterygota</taxon>
        <taxon>Hymenoptera</taxon>
        <taxon>Apocrita</taxon>
        <taxon>Aculeata</taxon>
        <taxon>Formicoidea</taxon>
        <taxon>Formicidae</taxon>
        <taxon>Myrmicinae</taxon>
        <taxon>Pogonomyrmex</taxon>
    </lineage>
</organism>
<evidence type="ECO:0000313" key="4">
    <source>
        <dbReference type="RefSeq" id="XP_011647130.1"/>
    </source>
</evidence>
<dbReference type="PANTHER" id="PTHR11675">
    <property type="entry name" value="N-ACETYLGALACTOSAMINYLTRANSFERASE"/>
    <property type="match status" value="1"/>
</dbReference>
<proteinExistence type="predicted"/>
<name>A0A6I9WWQ9_9HYME</name>
<dbReference type="OrthoDB" id="9982049at2759"/>
<dbReference type="GO" id="GO:0005794">
    <property type="term" value="C:Golgi apparatus"/>
    <property type="evidence" value="ECO:0007669"/>
    <property type="project" value="TreeGrafter"/>
</dbReference>
<accession>A0A6I9WWQ9</accession>
<dbReference type="GO" id="GO:0004653">
    <property type="term" value="F:polypeptide N-acetylgalactosaminyltransferase activity"/>
    <property type="evidence" value="ECO:0007669"/>
    <property type="project" value="TreeGrafter"/>
</dbReference>
<dbReference type="AlphaFoldDB" id="A0A6I9WWQ9"/>
<dbReference type="RefSeq" id="XP_011647130.1">
    <property type="nucleotide sequence ID" value="XM_011648828.2"/>
</dbReference>
<feature type="transmembrane region" description="Helical" evidence="2">
    <location>
        <begin position="6"/>
        <end position="27"/>
    </location>
</feature>
<gene>
    <name evidence="4" type="primary">LOC105433479</name>
</gene>
<keyword evidence="2" id="KW-1133">Transmembrane helix</keyword>
<keyword evidence="3" id="KW-1185">Reference proteome</keyword>
<dbReference type="GeneID" id="105433479"/>
<feature type="non-terminal residue" evidence="4">
    <location>
        <position position="180"/>
    </location>
</feature>
<evidence type="ECO:0000256" key="2">
    <source>
        <dbReference type="SAM" id="Phobius"/>
    </source>
</evidence>
<dbReference type="GO" id="GO:0006493">
    <property type="term" value="P:protein O-linked glycosylation"/>
    <property type="evidence" value="ECO:0007669"/>
    <property type="project" value="TreeGrafter"/>
</dbReference>
<dbReference type="PANTHER" id="PTHR11675:SF63">
    <property type="entry name" value="POLYPEPTIDE N-ACETYLGALACTOSAMINYLTRANSFERASE"/>
    <property type="match status" value="1"/>
</dbReference>
<sequence length="180" mass="20680">MISTRYVSFLSGIVIASLTWAFSLYLYSRLTQNAITTSPTMLSLSNHRESIDKEMLRDNIIIARNEKQIIIGKNAYNLKSNKDSRNNNLLLQQLQPVPVKPAITLEQGLDELGMVKNLEDQQKRDEGYKNYAFNVLISDNLGIRRNIPDTRHKLCRAQKYPINLANASIIICFYNEHYTT</sequence>
<dbReference type="InterPro" id="IPR029044">
    <property type="entry name" value="Nucleotide-diphossugar_trans"/>
</dbReference>
<reference evidence="4" key="1">
    <citation type="submission" date="2025-08" db="UniProtKB">
        <authorList>
            <consortium name="RefSeq"/>
        </authorList>
    </citation>
    <scope>IDENTIFICATION</scope>
</reference>
<dbReference type="GO" id="GO:0005112">
    <property type="term" value="F:Notch binding"/>
    <property type="evidence" value="ECO:0007669"/>
    <property type="project" value="TreeGrafter"/>
</dbReference>
<dbReference type="KEGG" id="pbar:105433479"/>
<keyword evidence="2" id="KW-0812">Transmembrane</keyword>
<dbReference type="GO" id="GO:0008593">
    <property type="term" value="P:regulation of Notch signaling pathway"/>
    <property type="evidence" value="ECO:0007669"/>
    <property type="project" value="TreeGrafter"/>
</dbReference>
<evidence type="ECO:0000256" key="1">
    <source>
        <dbReference type="ARBA" id="ARBA00023157"/>
    </source>
</evidence>
<keyword evidence="2" id="KW-0472">Membrane</keyword>
<evidence type="ECO:0000313" key="3">
    <source>
        <dbReference type="Proteomes" id="UP000504615"/>
    </source>
</evidence>
<dbReference type="Gene3D" id="3.90.550.10">
    <property type="entry name" value="Spore Coat Polysaccharide Biosynthesis Protein SpsA, Chain A"/>
    <property type="match status" value="1"/>
</dbReference>